<dbReference type="InterPro" id="IPR036928">
    <property type="entry name" value="AS_sf"/>
</dbReference>
<proteinExistence type="predicted"/>
<gene>
    <name evidence="2" type="ORF">BC936DRAFT_142881</name>
</gene>
<protein>
    <submittedName>
        <fullName evidence="2">Amidase signature domain-containing protein</fullName>
    </submittedName>
</protein>
<dbReference type="OrthoDB" id="566138at2759"/>
<dbReference type="GO" id="GO:0003824">
    <property type="term" value="F:catalytic activity"/>
    <property type="evidence" value="ECO:0007669"/>
    <property type="project" value="InterPro"/>
</dbReference>
<dbReference type="AlphaFoldDB" id="A0A433DEN1"/>
<comment type="caution">
    <text evidence="2">The sequence shown here is derived from an EMBL/GenBank/DDBJ whole genome shotgun (WGS) entry which is preliminary data.</text>
</comment>
<dbReference type="InterPro" id="IPR023631">
    <property type="entry name" value="Amidase_dom"/>
</dbReference>
<dbReference type="PANTHER" id="PTHR11895:SF67">
    <property type="entry name" value="AMIDASE DOMAIN-CONTAINING PROTEIN"/>
    <property type="match status" value="1"/>
</dbReference>
<reference evidence="2 3" key="1">
    <citation type="journal article" date="2018" name="New Phytol.">
        <title>Phylogenomics of Endogonaceae and evolution of mycorrhizas within Mucoromycota.</title>
        <authorList>
            <person name="Chang Y."/>
            <person name="Desiro A."/>
            <person name="Na H."/>
            <person name="Sandor L."/>
            <person name="Lipzen A."/>
            <person name="Clum A."/>
            <person name="Barry K."/>
            <person name="Grigoriev I.V."/>
            <person name="Martin F.M."/>
            <person name="Stajich J.E."/>
            <person name="Smith M.E."/>
            <person name="Bonito G."/>
            <person name="Spatafora J.W."/>
        </authorList>
    </citation>
    <scope>NUCLEOTIDE SEQUENCE [LARGE SCALE GENOMIC DNA]</scope>
    <source>
        <strain evidence="2 3">GMNB39</strain>
    </source>
</reference>
<dbReference type="PANTHER" id="PTHR11895">
    <property type="entry name" value="TRANSAMIDASE"/>
    <property type="match status" value="1"/>
</dbReference>
<evidence type="ECO:0000313" key="2">
    <source>
        <dbReference type="EMBL" id="RUP49287.1"/>
    </source>
</evidence>
<feature type="domain" description="Amidase" evidence="1">
    <location>
        <begin position="108"/>
        <end position="193"/>
    </location>
</feature>
<keyword evidence="3" id="KW-1185">Reference proteome</keyword>
<name>A0A433DEN1_9FUNG</name>
<evidence type="ECO:0000259" key="1">
    <source>
        <dbReference type="Pfam" id="PF01425"/>
    </source>
</evidence>
<dbReference type="EMBL" id="RBNI01002445">
    <property type="protein sequence ID" value="RUP49287.1"/>
    <property type="molecule type" value="Genomic_DNA"/>
</dbReference>
<evidence type="ECO:0000313" key="3">
    <source>
        <dbReference type="Proteomes" id="UP000268093"/>
    </source>
</evidence>
<sequence>MSKPDPPVRRIETPLTRGFALITLTILTEWSSWLRNKLATLSGFYILRDMNLDDFPTTYPAPRASDSAANKDAQAVVNVPRRTGLKNSPYLSYRDFHEAYRSRKITPLTCHHDDFLEQARESTRRYAEDRWLSELDGVPVLVKDEVDVKGYESRMGTRFMNKDNPAKEDATTVSRLRAKGALIVGKTVMNEVGWE</sequence>
<dbReference type="Proteomes" id="UP000268093">
    <property type="component" value="Unassembled WGS sequence"/>
</dbReference>
<dbReference type="InterPro" id="IPR000120">
    <property type="entry name" value="Amidase"/>
</dbReference>
<dbReference type="SUPFAM" id="SSF75304">
    <property type="entry name" value="Amidase signature (AS) enzymes"/>
    <property type="match status" value="1"/>
</dbReference>
<dbReference type="Pfam" id="PF01425">
    <property type="entry name" value="Amidase"/>
    <property type="match status" value="1"/>
</dbReference>
<organism evidence="2 3">
    <name type="scientific">Jimgerdemannia flammicorona</name>
    <dbReference type="NCBI Taxonomy" id="994334"/>
    <lineage>
        <taxon>Eukaryota</taxon>
        <taxon>Fungi</taxon>
        <taxon>Fungi incertae sedis</taxon>
        <taxon>Mucoromycota</taxon>
        <taxon>Mucoromycotina</taxon>
        <taxon>Endogonomycetes</taxon>
        <taxon>Endogonales</taxon>
        <taxon>Endogonaceae</taxon>
        <taxon>Jimgerdemannia</taxon>
    </lineage>
</organism>
<dbReference type="Gene3D" id="3.90.1300.10">
    <property type="entry name" value="Amidase signature (AS) domain"/>
    <property type="match status" value="1"/>
</dbReference>
<accession>A0A433DEN1</accession>